<dbReference type="EMBL" id="CP074132">
    <property type="protein sequence ID" value="QUX29300.1"/>
    <property type="molecule type" value="Genomic_DNA"/>
</dbReference>
<gene>
    <name evidence="1" type="ORF">KGD83_01480</name>
</gene>
<keyword evidence="2" id="KW-1185">Reference proteome</keyword>
<dbReference type="Gene3D" id="3.40.630.30">
    <property type="match status" value="1"/>
</dbReference>
<dbReference type="SUPFAM" id="SSF55729">
    <property type="entry name" value="Acyl-CoA N-acyltransferases (Nat)"/>
    <property type="match status" value="1"/>
</dbReference>
<reference evidence="2" key="1">
    <citation type="submission" date="2021-05" db="EMBL/GenBank/DDBJ databases">
        <title>Direct Submission.</title>
        <authorList>
            <person name="Li K."/>
            <person name="Gao J."/>
        </authorList>
    </citation>
    <scope>NUCLEOTIDE SEQUENCE [LARGE SCALE GENOMIC DNA]</scope>
    <source>
        <strain evidence="2">HDS12</strain>
    </source>
</reference>
<sequence>MIFPHTGSADAVLDPTDTRRGGGVYDELVGHGVAGVPGREVFEALWPGAYDQVGAQFLVRVPGSGRVAGYASLHGFNFQARHGCCSLAADEAALGPRGATDAHALTVNYAFSMWNLRKLYLWTLEEDPSALRRTGAEVRLEGSLPEYVLVGGTLRTARVFAVYRDAWERAGTGFVEGRVGRADPA</sequence>
<organism evidence="1 2">
    <name type="scientific">Nocardiopsis akebiae</name>
    <dbReference type="NCBI Taxonomy" id="2831968"/>
    <lineage>
        <taxon>Bacteria</taxon>
        <taxon>Bacillati</taxon>
        <taxon>Actinomycetota</taxon>
        <taxon>Actinomycetes</taxon>
        <taxon>Streptosporangiales</taxon>
        <taxon>Nocardiopsidaceae</taxon>
        <taxon>Nocardiopsis</taxon>
    </lineage>
</organism>
<name>A0ABX8C4I3_9ACTN</name>
<dbReference type="InterPro" id="IPR016181">
    <property type="entry name" value="Acyl_CoA_acyltransferase"/>
</dbReference>
<protein>
    <submittedName>
        <fullName evidence="1">GNAT family N-acetyltransferase</fullName>
    </submittedName>
</protein>
<evidence type="ECO:0000313" key="1">
    <source>
        <dbReference type="EMBL" id="QUX29300.1"/>
    </source>
</evidence>
<proteinExistence type="predicted"/>
<dbReference type="Proteomes" id="UP000678016">
    <property type="component" value="Chromosome"/>
</dbReference>
<dbReference type="RefSeq" id="WP_212642171.1">
    <property type="nucleotide sequence ID" value="NZ_CP074132.1"/>
</dbReference>
<evidence type="ECO:0000313" key="2">
    <source>
        <dbReference type="Proteomes" id="UP000678016"/>
    </source>
</evidence>
<accession>A0ABX8C4I3</accession>